<dbReference type="InterPro" id="IPR019734">
    <property type="entry name" value="TPR_rpt"/>
</dbReference>
<dbReference type="AlphaFoldDB" id="A0A562ZXX9"/>
<protein>
    <submittedName>
        <fullName evidence="2">Tetratricopeptide repeat protein</fullName>
    </submittedName>
</protein>
<sequence length="532" mass="58617">MTFAEGGALLAAGRFHEARAAFVQALQREPQSVPARIGLAQALAGGGDKLSATAWLTDACRIAPGEPTAMQLLADLLLAQRQYAQAAPIYRELLERLGLRNRANLLHAGYCLEQAGKLDGAAQHYRDALALDASFLEAHVDLAGILWRMEDFEGSLAHAQRAVQLAPDHPYAVRILGTALLNLNRLDEAERVLRQALDLQPGFALAQLDLAFTLLLAGRLQEGWAWYEHRWRDTERVRRPAFYVPHAEWQGARQQPVAGQDIAVYAEQGLGDVIQAIRYVPQLEALGARVHCVIQPELVPVVQASFPRVHCLAPGENLQVHVHAALMELPGRFDTALATIPAPVSYLQSPEQRRPAWRERLRPAEGRFKLGLCWSGAPGQVNNRNRGVPLSLLEPFTRLPGVQCYSLQKGDAAGFTDAEVDAARLVDLTPEWRDFGDSAAMIEQLDLVVTVDTVIAHLAGALGKPVWILLPPNADWRWLLEREDSPWYPSARLFRRGFGEPRAVQVGRVMAALQQGLGNWPAPALERNTTSP</sequence>
<organism evidence="2 3">
    <name type="scientific">Caenimonas sedimenti</name>
    <dbReference type="NCBI Taxonomy" id="2596921"/>
    <lineage>
        <taxon>Bacteria</taxon>
        <taxon>Pseudomonadati</taxon>
        <taxon>Pseudomonadota</taxon>
        <taxon>Betaproteobacteria</taxon>
        <taxon>Burkholderiales</taxon>
        <taxon>Comamonadaceae</taxon>
        <taxon>Caenimonas</taxon>
    </lineage>
</organism>
<dbReference type="InterPro" id="IPR011990">
    <property type="entry name" value="TPR-like_helical_dom_sf"/>
</dbReference>
<dbReference type="PROSITE" id="PS50005">
    <property type="entry name" value="TPR"/>
    <property type="match status" value="1"/>
</dbReference>
<dbReference type="Pfam" id="PF13432">
    <property type="entry name" value="TPR_16"/>
    <property type="match status" value="3"/>
</dbReference>
<dbReference type="SUPFAM" id="SSF53756">
    <property type="entry name" value="UDP-Glycosyltransferase/glycogen phosphorylase"/>
    <property type="match status" value="1"/>
</dbReference>
<evidence type="ECO:0000313" key="2">
    <source>
        <dbReference type="EMBL" id="TWO73227.1"/>
    </source>
</evidence>
<dbReference type="SUPFAM" id="SSF48452">
    <property type="entry name" value="TPR-like"/>
    <property type="match status" value="1"/>
</dbReference>
<dbReference type="InterPro" id="IPR052943">
    <property type="entry name" value="TMTC_O-mannosyl-trnsfr"/>
</dbReference>
<dbReference type="Proteomes" id="UP000318199">
    <property type="component" value="Unassembled WGS sequence"/>
</dbReference>
<dbReference type="RefSeq" id="WP_145890815.1">
    <property type="nucleotide sequence ID" value="NZ_VOBQ01000002.1"/>
</dbReference>
<feature type="repeat" description="TPR" evidence="1">
    <location>
        <begin position="170"/>
        <end position="203"/>
    </location>
</feature>
<comment type="caution">
    <text evidence="2">The sequence shown here is derived from an EMBL/GenBank/DDBJ whole genome shotgun (WGS) entry which is preliminary data.</text>
</comment>
<evidence type="ECO:0000256" key="1">
    <source>
        <dbReference type="PROSITE-ProRule" id="PRU00339"/>
    </source>
</evidence>
<keyword evidence="3" id="KW-1185">Reference proteome</keyword>
<name>A0A562ZXX9_9BURK</name>
<dbReference type="Gene3D" id="3.40.50.2000">
    <property type="entry name" value="Glycogen Phosphorylase B"/>
    <property type="match status" value="1"/>
</dbReference>
<dbReference type="PANTHER" id="PTHR44809">
    <property type="match status" value="1"/>
</dbReference>
<proteinExistence type="predicted"/>
<dbReference type="SMART" id="SM00028">
    <property type="entry name" value="TPR"/>
    <property type="match status" value="4"/>
</dbReference>
<dbReference type="PANTHER" id="PTHR44809:SF1">
    <property type="entry name" value="PROTEIN O-MANNOSYL-TRANSFERASE TMTC1"/>
    <property type="match status" value="1"/>
</dbReference>
<dbReference type="Gene3D" id="1.25.40.10">
    <property type="entry name" value="Tetratricopeptide repeat domain"/>
    <property type="match status" value="1"/>
</dbReference>
<evidence type="ECO:0000313" key="3">
    <source>
        <dbReference type="Proteomes" id="UP000318199"/>
    </source>
</evidence>
<reference evidence="2 3" key="1">
    <citation type="submission" date="2019-07" db="EMBL/GenBank/DDBJ databases">
        <title>Caenimonas sedimenti sp. nov., isolated from activated sludge.</title>
        <authorList>
            <person name="Xu J."/>
        </authorList>
    </citation>
    <scope>NUCLEOTIDE SEQUENCE [LARGE SCALE GENOMIC DNA]</scope>
    <source>
        <strain evidence="2 3">HX-9-20</strain>
    </source>
</reference>
<dbReference type="EMBL" id="VOBQ01000002">
    <property type="protein sequence ID" value="TWO73227.1"/>
    <property type="molecule type" value="Genomic_DNA"/>
</dbReference>
<keyword evidence="1" id="KW-0802">TPR repeat</keyword>
<dbReference type="OrthoDB" id="9809392at2"/>
<accession>A0A562ZXX9</accession>
<gene>
    <name evidence="2" type="ORF">FN976_03045</name>
</gene>